<dbReference type="Pfam" id="PF00249">
    <property type="entry name" value="Myb_DNA-binding"/>
    <property type="match status" value="1"/>
</dbReference>
<feature type="compositionally biased region" description="Low complexity" evidence="2">
    <location>
        <begin position="69"/>
        <end position="78"/>
    </location>
</feature>
<keyword evidence="4" id="KW-0238">DNA-binding</keyword>
<feature type="region of interest" description="Disordered" evidence="2">
    <location>
        <begin position="382"/>
        <end position="454"/>
    </location>
</feature>
<feature type="region of interest" description="Disordered" evidence="2">
    <location>
        <begin position="69"/>
        <end position="90"/>
    </location>
</feature>
<dbReference type="SUPFAM" id="SSF46689">
    <property type="entry name" value="Homeodomain-like"/>
    <property type="match status" value="2"/>
</dbReference>
<dbReference type="InterPro" id="IPR052450">
    <property type="entry name" value="TRBD-Containing_Protein"/>
</dbReference>
<keyword evidence="1" id="KW-0539">Nucleus</keyword>
<evidence type="ECO:0000256" key="1">
    <source>
        <dbReference type="ARBA" id="ARBA00023242"/>
    </source>
</evidence>
<feature type="domain" description="Myb-like" evidence="3">
    <location>
        <begin position="325"/>
        <end position="377"/>
    </location>
</feature>
<protein>
    <submittedName>
        <fullName evidence="4">Myb DNA-binding domain containing protein</fullName>
    </submittedName>
</protein>
<feature type="compositionally biased region" description="Low complexity" evidence="2">
    <location>
        <begin position="558"/>
        <end position="578"/>
    </location>
</feature>
<dbReference type="Proteomes" id="UP000249757">
    <property type="component" value="Unassembled WGS sequence"/>
</dbReference>
<gene>
    <name evidence="4" type="ORF">Ptr86124_009736</name>
</gene>
<evidence type="ECO:0000313" key="5">
    <source>
        <dbReference type="Proteomes" id="UP000249757"/>
    </source>
</evidence>
<dbReference type="SMART" id="SM00717">
    <property type="entry name" value="SANT"/>
    <property type="match status" value="2"/>
</dbReference>
<keyword evidence="5" id="KW-1185">Reference proteome</keyword>
<feature type="compositionally biased region" description="Basic and acidic residues" evidence="2">
    <location>
        <begin position="531"/>
        <end position="557"/>
    </location>
</feature>
<feature type="region of interest" description="Disordered" evidence="2">
    <location>
        <begin position="187"/>
        <end position="229"/>
    </location>
</feature>
<proteinExistence type="predicted"/>
<feature type="region of interest" description="Disordered" evidence="2">
    <location>
        <begin position="314"/>
        <end position="335"/>
    </location>
</feature>
<dbReference type="InterPro" id="IPR001005">
    <property type="entry name" value="SANT/Myb"/>
</dbReference>
<dbReference type="EMBL" id="NRDI02000014">
    <property type="protein sequence ID" value="KAI1511332.1"/>
    <property type="molecule type" value="Genomic_DNA"/>
</dbReference>
<evidence type="ECO:0000313" key="4">
    <source>
        <dbReference type="EMBL" id="KAI1511332.1"/>
    </source>
</evidence>
<feature type="compositionally biased region" description="Polar residues" evidence="2">
    <location>
        <begin position="409"/>
        <end position="441"/>
    </location>
</feature>
<evidence type="ECO:0000256" key="2">
    <source>
        <dbReference type="SAM" id="MobiDB-lite"/>
    </source>
</evidence>
<dbReference type="PANTHER" id="PTHR46734">
    <property type="entry name" value="TELOMERIC REPEAT-BINDING FACTOR 1 TERF1"/>
    <property type="match status" value="1"/>
</dbReference>
<dbReference type="PROSITE" id="PS50090">
    <property type="entry name" value="MYB_LIKE"/>
    <property type="match status" value="1"/>
</dbReference>
<accession>A0A922SY23</accession>
<dbReference type="AlphaFoldDB" id="A0A922SY23"/>
<dbReference type="GO" id="GO:0003677">
    <property type="term" value="F:DNA binding"/>
    <property type="evidence" value="ECO:0007669"/>
    <property type="project" value="UniProtKB-KW"/>
</dbReference>
<feature type="region of interest" description="Disordered" evidence="2">
    <location>
        <begin position="528"/>
        <end position="584"/>
    </location>
</feature>
<dbReference type="Gene3D" id="1.10.246.220">
    <property type="match status" value="1"/>
</dbReference>
<evidence type="ECO:0000259" key="3">
    <source>
        <dbReference type="PROSITE" id="PS50090"/>
    </source>
</evidence>
<name>A0A922SY23_9PLEO</name>
<dbReference type="PANTHER" id="PTHR46734:SF1">
    <property type="entry name" value="TELOMERIC REPEAT-BINDING FACTOR 1"/>
    <property type="match status" value="1"/>
</dbReference>
<dbReference type="CDD" id="cd11660">
    <property type="entry name" value="SANT_TRF"/>
    <property type="match status" value="1"/>
</dbReference>
<dbReference type="InterPro" id="IPR009057">
    <property type="entry name" value="Homeodomain-like_sf"/>
</dbReference>
<reference evidence="5" key="1">
    <citation type="journal article" date="2022" name="Microb. Genom.">
        <title>A global pangenome for the wheat fungal pathogen Pyrenophora tritici-repentis and prediction of effector protein structural homology.</title>
        <authorList>
            <person name="Moolhuijzen P.M."/>
            <person name="See P.T."/>
            <person name="Shi G."/>
            <person name="Powell H.R."/>
            <person name="Cockram J."/>
            <person name="Jorgensen L.N."/>
            <person name="Benslimane H."/>
            <person name="Strelkov S.E."/>
            <person name="Turner J."/>
            <person name="Liu Z."/>
            <person name="Moffat C.S."/>
        </authorList>
    </citation>
    <scope>NUCLEOTIDE SEQUENCE [LARGE SCALE GENOMIC DNA]</scope>
</reference>
<organism evidence="4 5">
    <name type="scientific">Pyrenophora tritici-repentis</name>
    <dbReference type="NCBI Taxonomy" id="45151"/>
    <lineage>
        <taxon>Eukaryota</taxon>
        <taxon>Fungi</taxon>
        <taxon>Dikarya</taxon>
        <taxon>Ascomycota</taxon>
        <taxon>Pezizomycotina</taxon>
        <taxon>Dothideomycetes</taxon>
        <taxon>Pleosporomycetidae</taxon>
        <taxon>Pleosporales</taxon>
        <taxon>Pleosporineae</taxon>
        <taxon>Pleosporaceae</taxon>
        <taxon>Pyrenophora</taxon>
    </lineage>
</organism>
<comment type="caution">
    <text evidence="4">The sequence shown here is derived from an EMBL/GenBank/DDBJ whole genome shotgun (WGS) entry which is preliminary data.</text>
</comment>
<sequence length="744" mass="81781">MVPSVNLVEHVHPVGNAYAWFLLAAAWRAASPRETPRISTSFDMVTIKSPIMEPRLNALLDISTQDNASMMSSSGMASPGTERPSHPADPTFVRPKALMLGNSLPENSQANDIRKETQDRNFPTRAMPSAPIAQVLNDEGNRLSAQSVPTTFTSSSTTPFSGRLVDLLLDSPEHSKQRWDQDQQFLQPENTGYSPSVIKLPRLPQPPKRTAKRPRIPPLLQGLHQPPPLPPEGRLFPPITGEKNAFAGDRGYDSLFDESRTKDVDDHAFLENGTQELGRINQHGETMSVSQPGAQNTLVNSTAAVPETDVLTNKATTASDQVPTKRGKKRNRWSEQETKDLLVGVSKFGIGNWKKILQSPDFTFHNRTAVDLKDRFRVCCPGEGLKPRQPKAKGKEKKDDVPPGPSVDASPTHQQPSPSNAENSASTQTIASPKQLGNQQRAPPRNKTVIPDLAELGIREPFSKTTRRPRRAFSANDDMNLLKGFEKYGPVWHFMRDDAELDFGTRHPTDLRDRFRIRYPEKYAKAGYKLKTKEKERSMEKQALEQEKTDSSTKPDDSATQTSSSSSSQQQLHRTSQSYSTDITKDMYPSSGYGTTMSSHLSNSSLSLKPYASSTYLSDPLPTLPFDDENLVDDMGNGDESPITLSRNILRWADANPSSLFTSMTQASSLGAAVNAHTGTLNPPERALGTSMFGGNDGLHGNGGFTTQSQSQMDGARGGSLAEADAWLSASSERMSRATYTYRA</sequence>
<dbReference type="Gene3D" id="1.10.10.60">
    <property type="entry name" value="Homeodomain-like"/>
    <property type="match status" value="1"/>
</dbReference>